<keyword evidence="1" id="KW-1133">Transmembrane helix</keyword>
<organism evidence="3 4">
    <name type="scientific">Leptotrichia hongkongensis</name>
    <dbReference type="NCBI Taxonomy" id="554406"/>
    <lineage>
        <taxon>Bacteria</taxon>
        <taxon>Fusobacteriati</taxon>
        <taxon>Fusobacteriota</taxon>
        <taxon>Fusobacteriia</taxon>
        <taxon>Fusobacteriales</taxon>
        <taxon>Leptotrichiaceae</taxon>
        <taxon>Leptotrichia</taxon>
    </lineage>
</organism>
<keyword evidence="1" id="KW-0812">Transmembrane</keyword>
<name>A0ABV4S349_9FUSO</name>
<dbReference type="InterPro" id="IPR000326">
    <property type="entry name" value="PAP2/HPO"/>
</dbReference>
<dbReference type="EMBL" id="JBGORW010000001">
    <property type="protein sequence ID" value="MFA3798791.1"/>
    <property type="molecule type" value="Genomic_DNA"/>
</dbReference>
<comment type="caution">
    <text evidence="3">The sequence shown here is derived from an EMBL/GenBank/DDBJ whole genome shotgun (WGS) entry which is preliminary data.</text>
</comment>
<gene>
    <name evidence="3" type="ORF">ACEG17_01110</name>
</gene>
<evidence type="ECO:0000256" key="1">
    <source>
        <dbReference type="SAM" id="Phobius"/>
    </source>
</evidence>
<evidence type="ECO:0000313" key="4">
    <source>
        <dbReference type="Proteomes" id="UP001571581"/>
    </source>
</evidence>
<reference evidence="3 4" key="1">
    <citation type="submission" date="2024-07" db="EMBL/GenBank/DDBJ databases">
        <authorList>
            <person name="Li X.-J."/>
            <person name="Wang X."/>
        </authorList>
    </citation>
    <scope>NUCLEOTIDE SEQUENCE [LARGE SCALE GENOMIC DNA]</scope>
    <source>
        <strain evidence="3 4">DSM 23441</strain>
    </source>
</reference>
<dbReference type="Pfam" id="PF01569">
    <property type="entry name" value="PAP2"/>
    <property type="match status" value="1"/>
</dbReference>
<accession>A0ABV4S349</accession>
<dbReference type="RefSeq" id="WP_372582228.1">
    <property type="nucleotide sequence ID" value="NZ_JBGORW010000001.1"/>
</dbReference>
<feature type="transmembrane region" description="Helical" evidence="1">
    <location>
        <begin position="12"/>
        <end position="31"/>
    </location>
</feature>
<evidence type="ECO:0000259" key="2">
    <source>
        <dbReference type="Pfam" id="PF01569"/>
    </source>
</evidence>
<keyword evidence="1" id="KW-0472">Membrane</keyword>
<dbReference type="SUPFAM" id="SSF48317">
    <property type="entry name" value="Acid phosphatase/Vanadium-dependent haloperoxidase"/>
    <property type="match status" value="1"/>
</dbReference>
<keyword evidence="4" id="KW-1185">Reference proteome</keyword>
<evidence type="ECO:0000313" key="3">
    <source>
        <dbReference type="EMBL" id="MFA3798791.1"/>
    </source>
</evidence>
<dbReference type="CDD" id="cd01610">
    <property type="entry name" value="PAP2_like"/>
    <property type="match status" value="1"/>
</dbReference>
<feature type="domain" description="Phosphatidic acid phosphatase type 2/haloperoxidase" evidence="2">
    <location>
        <begin position="1"/>
        <end position="35"/>
    </location>
</feature>
<dbReference type="Gene3D" id="1.20.144.10">
    <property type="entry name" value="Phosphatidic acid phosphatase type 2/haloperoxidase"/>
    <property type="match status" value="1"/>
</dbReference>
<sequence>MGVSRVYLRYHWTTDVIASVIISYFIAKFVYKKINFQQYKVQMYTKKDIKMEKSRRKRDNLGIVSYQTK</sequence>
<protein>
    <submittedName>
        <fullName evidence="3">Phosphatase PAP2 family protein</fullName>
    </submittedName>
</protein>
<proteinExistence type="predicted"/>
<dbReference type="InterPro" id="IPR036938">
    <property type="entry name" value="PAP2/HPO_sf"/>
</dbReference>
<dbReference type="Proteomes" id="UP001571581">
    <property type="component" value="Unassembled WGS sequence"/>
</dbReference>